<keyword evidence="8" id="KW-0406">Ion transport</keyword>
<dbReference type="PANTHER" id="PTHR31382">
    <property type="entry name" value="NA(+)/H(+) ANTIPORTER"/>
    <property type="match status" value="1"/>
</dbReference>
<evidence type="ECO:0000256" key="2">
    <source>
        <dbReference type="ARBA" id="ARBA00005248"/>
    </source>
</evidence>
<proteinExistence type="inferred from homology"/>
<evidence type="ECO:0000313" key="13">
    <source>
        <dbReference type="EMBL" id="KAK5239824.1"/>
    </source>
</evidence>
<organism evidence="13 14">
    <name type="scientific">Cryomyces antarcticus</name>
    <dbReference type="NCBI Taxonomy" id="329879"/>
    <lineage>
        <taxon>Eukaryota</taxon>
        <taxon>Fungi</taxon>
        <taxon>Dikarya</taxon>
        <taxon>Ascomycota</taxon>
        <taxon>Pezizomycotina</taxon>
        <taxon>Dothideomycetes</taxon>
        <taxon>Dothideomycetes incertae sedis</taxon>
        <taxon>Cryomyces</taxon>
    </lineage>
</organism>
<name>A0ABR0LS76_9PEZI</name>
<evidence type="ECO:0000256" key="8">
    <source>
        <dbReference type="ARBA" id="ARBA00023065"/>
    </source>
</evidence>
<keyword evidence="4" id="KW-0050">Antiport</keyword>
<reference evidence="13 14" key="1">
    <citation type="submission" date="2023-08" db="EMBL/GenBank/DDBJ databases">
        <title>Black Yeasts Isolated from many extreme environments.</title>
        <authorList>
            <person name="Coleine C."/>
            <person name="Stajich J.E."/>
            <person name="Selbmann L."/>
        </authorList>
    </citation>
    <scope>NUCLEOTIDE SEQUENCE [LARGE SCALE GENOMIC DNA]</scope>
    <source>
        <strain evidence="13 14">CCFEE 536</strain>
    </source>
</reference>
<keyword evidence="6 11" id="KW-1133">Transmembrane helix</keyword>
<accession>A0ABR0LS76</accession>
<keyword evidence="14" id="KW-1185">Reference proteome</keyword>
<comment type="caution">
    <text evidence="13">The sequence shown here is derived from an EMBL/GenBank/DDBJ whole genome shotgun (WGS) entry which is preliminary data.</text>
</comment>
<keyword evidence="10" id="KW-0739">Sodium transport</keyword>
<evidence type="ECO:0000256" key="6">
    <source>
        <dbReference type="ARBA" id="ARBA00022989"/>
    </source>
</evidence>
<protein>
    <submittedName>
        <fullName evidence="13">Na+/H+ antiporter</fullName>
    </submittedName>
</protein>
<evidence type="ECO:0000256" key="3">
    <source>
        <dbReference type="ARBA" id="ARBA00022448"/>
    </source>
</evidence>
<gene>
    <name evidence="13" type="primary">CNH1_5</name>
    <name evidence="13" type="ORF">LTR16_011466</name>
</gene>
<sequence length="118" mass="12962">MLALKPIIPDIKTWREALFAGHFGPIGVGALFVAILARAELETESTTPLAELPPEGFEHLNVIELIWPITTFLVIVSIIVHGSSIAVFTLGKHINTLTLTMSYTQANEEGPTWMDRLP</sequence>
<feature type="transmembrane region" description="Helical" evidence="11">
    <location>
        <begin position="65"/>
        <end position="91"/>
    </location>
</feature>
<evidence type="ECO:0000256" key="4">
    <source>
        <dbReference type="ARBA" id="ARBA00022449"/>
    </source>
</evidence>
<evidence type="ECO:0000256" key="1">
    <source>
        <dbReference type="ARBA" id="ARBA00004141"/>
    </source>
</evidence>
<comment type="similarity">
    <text evidence="2">Belongs to the fungal Na(+)/H(+) exchanger family.</text>
</comment>
<evidence type="ECO:0000256" key="5">
    <source>
        <dbReference type="ARBA" id="ARBA00022692"/>
    </source>
</evidence>
<evidence type="ECO:0000256" key="11">
    <source>
        <dbReference type="SAM" id="Phobius"/>
    </source>
</evidence>
<evidence type="ECO:0000256" key="9">
    <source>
        <dbReference type="ARBA" id="ARBA00023136"/>
    </source>
</evidence>
<feature type="transmembrane region" description="Helical" evidence="11">
    <location>
        <begin position="17"/>
        <end position="37"/>
    </location>
</feature>
<keyword evidence="9 11" id="KW-0472">Membrane</keyword>
<evidence type="ECO:0000256" key="10">
    <source>
        <dbReference type="ARBA" id="ARBA00023201"/>
    </source>
</evidence>
<dbReference type="InterPro" id="IPR004712">
    <property type="entry name" value="Na+/H+_antiporter_fungi"/>
</dbReference>
<comment type="subcellular location">
    <subcellularLocation>
        <location evidence="1">Membrane</location>
        <topology evidence="1">Multi-pass membrane protein</topology>
    </subcellularLocation>
</comment>
<keyword evidence="7" id="KW-0915">Sodium</keyword>
<evidence type="ECO:0000256" key="7">
    <source>
        <dbReference type="ARBA" id="ARBA00023053"/>
    </source>
</evidence>
<dbReference type="Proteomes" id="UP001357485">
    <property type="component" value="Unassembled WGS sequence"/>
</dbReference>
<dbReference type="InterPro" id="IPR006153">
    <property type="entry name" value="Cation/H_exchanger_TM"/>
</dbReference>
<dbReference type="EMBL" id="JAVRRA010011769">
    <property type="protein sequence ID" value="KAK5239824.1"/>
    <property type="molecule type" value="Genomic_DNA"/>
</dbReference>
<evidence type="ECO:0000313" key="14">
    <source>
        <dbReference type="Proteomes" id="UP001357485"/>
    </source>
</evidence>
<feature type="domain" description="Cation/H+ exchanger transmembrane" evidence="12">
    <location>
        <begin position="5"/>
        <end position="88"/>
    </location>
</feature>
<keyword evidence="3" id="KW-0813">Transport</keyword>
<evidence type="ECO:0000259" key="12">
    <source>
        <dbReference type="Pfam" id="PF00999"/>
    </source>
</evidence>
<keyword evidence="5 11" id="KW-0812">Transmembrane</keyword>
<dbReference type="Pfam" id="PF00999">
    <property type="entry name" value="Na_H_Exchanger"/>
    <property type="match status" value="1"/>
</dbReference>
<dbReference type="PANTHER" id="PTHR31382:SF4">
    <property type="entry name" value="NA(+)_H(+) ANTIPORTER"/>
    <property type="match status" value="1"/>
</dbReference>
<feature type="non-terminal residue" evidence="13">
    <location>
        <position position="118"/>
    </location>
</feature>